<proteinExistence type="predicted"/>
<evidence type="ECO:0000259" key="1">
    <source>
        <dbReference type="Pfam" id="PF20803"/>
    </source>
</evidence>
<protein>
    <recommendedName>
        <fullName evidence="1">Transcriptional repressor PaaX-like central Cas2-like domain-containing protein</fullName>
    </recommendedName>
</protein>
<dbReference type="SUPFAM" id="SSF143430">
    <property type="entry name" value="TTP0101/SSO1404-like"/>
    <property type="match status" value="1"/>
</dbReference>
<evidence type="ECO:0000313" key="2">
    <source>
        <dbReference type="EMBL" id="OGJ02509.1"/>
    </source>
</evidence>
<dbReference type="InterPro" id="IPR048846">
    <property type="entry name" value="PaaX-like_central"/>
</dbReference>
<accession>A0A1F6Y841</accession>
<sequence length="186" mass="21729">MKGELKYKILNFIEDRALGGVDFVGAFLSAGYGATLSKMEYESDKRARRRENYKWERERRQRLQKYLFKLKSEGLIDESKNGILVLRPKGKKAVKNFQDKIHPNYEREDSDKLIIVSYDIPEEFKKERDLLRGILKRLGLRMIHKSVWVGKVKIPRQLVLDLGKINILQFIEIMEVTKSGSLKSLG</sequence>
<evidence type="ECO:0000313" key="3">
    <source>
        <dbReference type="Proteomes" id="UP000176192"/>
    </source>
</evidence>
<dbReference type="Pfam" id="PF20803">
    <property type="entry name" value="PaaX_M"/>
    <property type="match status" value="1"/>
</dbReference>
<dbReference type="Proteomes" id="UP000176192">
    <property type="component" value="Unassembled WGS sequence"/>
</dbReference>
<name>A0A1F6Y841_9BACT</name>
<dbReference type="AlphaFoldDB" id="A0A1F6Y841"/>
<feature type="domain" description="Transcriptional repressor PaaX-like central Cas2-like" evidence="1">
    <location>
        <begin position="115"/>
        <end position="179"/>
    </location>
</feature>
<organism evidence="2 3">
    <name type="scientific">Candidatus Nomurabacteria bacterium RIFCSPLOWO2_12_FULL_46_14</name>
    <dbReference type="NCBI Taxonomy" id="1801797"/>
    <lineage>
        <taxon>Bacteria</taxon>
        <taxon>Candidatus Nomuraibacteriota</taxon>
    </lineage>
</organism>
<dbReference type="EMBL" id="MFVV01000044">
    <property type="protein sequence ID" value="OGJ02509.1"/>
    <property type="molecule type" value="Genomic_DNA"/>
</dbReference>
<comment type="caution">
    <text evidence="2">The sequence shown here is derived from an EMBL/GenBank/DDBJ whole genome shotgun (WGS) entry which is preliminary data.</text>
</comment>
<gene>
    <name evidence="2" type="ORF">A3G06_02860</name>
</gene>
<reference evidence="2 3" key="1">
    <citation type="journal article" date="2016" name="Nat. Commun.">
        <title>Thousands of microbial genomes shed light on interconnected biogeochemical processes in an aquifer system.</title>
        <authorList>
            <person name="Anantharaman K."/>
            <person name="Brown C.T."/>
            <person name="Hug L.A."/>
            <person name="Sharon I."/>
            <person name="Castelle C.J."/>
            <person name="Probst A.J."/>
            <person name="Thomas B.C."/>
            <person name="Singh A."/>
            <person name="Wilkins M.J."/>
            <person name="Karaoz U."/>
            <person name="Brodie E.L."/>
            <person name="Williams K.H."/>
            <person name="Hubbard S.S."/>
            <person name="Banfield J.F."/>
        </authorList>
    </citation>
    <scope>NUCLEOTIDE SEQUENCE [LARGE SCALE GENOMIC DNA]</scope>
</reference>